<dbReference type="GO" id="GO:0000428">
    <property type="term" value="C:DNA-directed RNA polymerase complex"/>
    <property type="evidence" value="ECO:0007669"/>
    <property type="project" value="UniProtKB-KW"/>
</dbReference>
<evidence type="ECO:0000256" key="7">
    <source>
        <dbReference type="ARBA" id="ARBA00022723"/>
    </source>
</evidence>
<dbReference type="Gene3D" id="2.40.270.10">
    <property type="entry name" value="DNA-directed RNA polymerase, subunit 2, domain 6"/>
    <property type="match status" value="1"/>
</dbReference>
<dbReference type="Pfam" id="PF04560">
    <property type="entry name" value="RNA_pol_Rpb2_7"/>
    <property type="match status" value="1"/>
</dbReference>
<dbReference type="GO" id="GO:0005634">
    <property type="term" value="C:nucleus"/>
    <property type="evidence" value="ECO:0007669"/>
    <property type="project" value="UniProtKB-SubCell"/>
</dbReference>
<dbReference type="InterPro" id="IPR037033">
    <property type="entry name" value="DNA-dir_RNAP_su2_hyb_sf"/>
</dbReference>
<dbReference type="GO" id="GO:0032549">
    <property type="term" value="F:ribonucleoside binding"/>
    <property type="evidence" value="ECO:0007669"/>
    <property type="project" value="InterPro"/>
</dbReference>
<evidence type="ECO:0000259" key="14">
    <source>
        <dbReference type="Pfam" id="PF04560"/>
    </source>
</evidence>
<evidence type="ECO:0000259" key="15">
    <source>
        <dbReference type="Pfam" id="PF06883"/>
    </source>
</evidence>
<dbReference type="FunFam" id="2.40.270.10:FF:000011">
    <property type="entry name" value="DNA-directed RNA polymerase subunit beta"/>
    <property type="match status" value="1"/>
</dbReference>
<dbReference type="Gene3D" id="2.40.50.150">
    <property type="match status" value="1"/>
</dbReference>
<keyword evidence="6" id="KW-0548">Nucleotidyltransferase</keyword>
<name>A0A7R9U7R0_9STRA</name>
<proteinExistence type="inferred from homology"/>
<dbReference type="FunFam" id="2.40.270.10:FF:000006">
    <property type="entry name" value="DNA-directed RNA polymerase subunit beta"/>
    <property type="match status" value="1"/>
</dbReference>
<dbReference type="CDD" id="cd00653">
    <property type="entry name" value="RNA_pol_B_RPB2"/>
    <property type="match status" value="1"/>
</dbReference>
<dbReference type="PANTHER" id="PTHR20856">
    <property type="entry name" value="DNA-DIRECTED RNA POLYMERASE I SUBUNIT 2"/>
    <property type="match status" value="1"/>
</dbReference>
<feature type="domain" description="DNA-directed RNA polymerase I subunit RPA2" evidence="15">
    <location>
        <begin position="1"/>
        <end position="42"/>
    </location>
</feature>
<evidence type="ECO:0000256" key="12">
    <source>
        <dbReference type="SAM" id="MobiDB-lite"/>
    </source>
</evidence>
<keyword evidence="11" id="KW-0539">Nucleus</keyword>
<feature type="domain" description="DNA-directed RNA polymerase subunit 2 hybrid-binding" evidence="13">
    <location>
        <begin position="90"/>
        <end position="477"/>
    </location>
</feature>
<dbReference type="GO" id="GO:0003677">
    <property type="term" value="F:DNA binding"/>
    <property type="evidence" value="ECO:0007669"/>
    <property type="project" value="InterPro"/>
</dbReference>
<protein>
    <recommendedName>
        <fullName evidence="3">DNA-directed RNA polymerase</fullName>
        <ecNumber evidence="3">2.7.7.6</ecNumber>
    </recommendedName>
</protein>
<dbReference type="SUPFAM" id="SSF64484">
    <property type="entry name" value="beta and beta-prime subunits of DNA dependent RNA-polymerase"/>
    <property type="match status" value="1"/>
</dbReference>
<keyword evidence="5" id="KW-0808">Transferase</keyword>
<dbReference type="Pfam" id="PF06883">
    <property type="entry name" value="RNA_pol_Rpa2_4"/>
    <property type="match status" value="1"/>
</dbReference>
<feature type="domain" description="RNA polymerase Rpb2" evidence="14">
    <location>
        <begin position="479"/>
        <end position="588"/>
    </location>
</feature>
<dbReference type="InterPro" id="IPR007120">
    <property type="entry name" value="DNA-dir_RNAP_su2_dom"/>
</dbReference>
<dbReference type="InterPro" id="IPR009674">
    <property type="entry name" value="Rpa2_dom_4"/>
</dbReference>
<dbReference type="Gene3D" id="3.90.1800.10">
    <property type="entry name" value="RNA polymerase alpha subunit dimerisation domain"/>
    <property type="match status" value="1"/>
</dbReference>
<evidence type="ECO:0000256" key="8">
    <source>
        <dbReference type="ARBA" id="ARBA00022771"/>
    </source>
</evidence>
<gene>
    <name evidence="16" type="ORF">PPYR1160_LOCUS7049</name>
</gene>
<feature type="region of interest" description="Disordered" evidence="12">
    <location>
        <begin position="459"/>
        <end position="479"/>
    </location>
</feature>
<keyword evidence="4" id="KW-0240">DNA-directed RNA polymerase</keyword>
<dbReference type="PROSITE" id="PS01166">
    <property type="entry name" value="RNA_POL_BETA"/>
    <property type="match status" value="1"/>
</dbReference>
<keyword evidence="10" id="KW-0804">Transcription</keyword>
<evidence type="ECO:0000256" key="1">
    <source>
        <dbReference type="ARBA" id="ARBA00004123"/>
    </source>
</evidence>
<keyword evidence="9" id="KW-0862">Zinc</keyword>
<evidence type="ECO:0000256" key="2">
    <source>
        <dbReference type="ARBA" id="ARBA00006835"/>
    </source>
</evidence>
<organism evidence="16">
    <name type="scientific">Pinguiococcus pyrenoidosus</name>
    <dbReference type="NCBI Taxonomy" id="172671"/>
    <lineage>
        <taxon>Eukaryota</taxon>
        <taxon>Sar</taxon>
        <taxon>Stramenopiles</taxon>
        <taxon>Ochrophyta</taxon>
        <taxon>Pinguiophyceae</taxon>
        <taxon>Pinguiochrysidales</taxon>
        <taxon>Pinguiochrysidaceae</taxon>
        <taxon>Pinguiococcus</taxon>
    </lineage>
</organism>
<comment type="similarity">
    <text evidence="2">Belongs to the RNA polymerase beta chain family.</text>
</comment>
<evidence type="ECO:0000256" key="3">
    <source>
        <dbReference type="ARBA" id="ARBA00012418"/>
    </source>
</evidence>
<dbReference type="GO" id="GO:0008270">
    <property type="term" value="F:zinc ion binding"/>
    <property type="evidence" value="ECO:0007669"/>
    <property type="project" value="UniProtKB-KW"/>
</dbReference>
<accession>A0A7R9U7R0</accession>
<evidence type="ECO:0000256" key="6">
    <source>
        <dbReference type="ARBA" id="ARBA00022695"/>
    </source>
</evidence>
<evidence type="ECO:0000256" key="5">
    <source>
        <dbReference type="ARBA" id="ARBA00022679"/>
    </source>
</evidence>
<dbReference type="InterPro" id="IPR007641">
    <property type="entry name" value="RNA_pol_Rpb2_7"/>
</dbReference>
<dbReference type="GO" id="GO:0006351">
    <property type="term" value="P:DNA-templated transcription"/>
    <property type="evidence" value="ECO:0007669"/>
    <property type="project" value="InterPro"/>
</dbReference>
<dbReference type="EMBL" id="HBEA01009167">
    <property type="protein sequence ID" value="CAD8257556.1"/>
    <property type="molecule type" value="Transcribed_RNA"/>
</dbReference>
<evidence type="ECO:0000256" key="11">
    <source>
        <dbReference type="ARBA" id="ARBA00023242"/>
    </source>
</evidence>
<dbReference type="Pfam" id="PF00562">
    <property type="entry name" value="RNA_pol_Rpb2_6"/>
    <property type="match status" value="1"/>
</dbReference>
<dbReference type="AlphaFoldDB" id="A0A7R9U7R0"/>
<dbReference type="EC" id="2.7.7.6" evidence="3"/>
<sequence>MKVESSPAVDPTLEVAFFPPRQSGLGPFAGLFLASAPGRMVRPVLQRASGRIELIGPLEQTHLEVACLPEEVHEGTTHQELDPTNMLSLIASLTPFSDQNQSPRNMYQCQMGKQTMGTPAHCMPHRTDNKMYKIQTPQAPIVQTRRHAEYQLDEYPQGTNAVVAVISYTGFDMEDAMILNKASFERGFAHASIYKTKIINLDDEEEKAASLEDGTKPTLRFGNTRPTNFATEVSPSVAIADVSPVRKIYEELDFDGLPHVGQWLEQDDPLYCLLNTTNGESHVTKHKDVERACVQTIRLLGSDGKNKDKLRRVSVTLRIPRNPIIGDKFSSRHGQKGVMSVLWPQEDMPFSESGISPDVIINPHAFPSRMTIGMLVESMAGKSGALHGMYQDATPFQFNEKDTAINYFGEQLRAAGYSYWGSEPMYSGLSGLPLQVDIYLGLVYYQRLRHMVSDKAQVRSTGGVSPVTRQPVKGRKRGGGIRFGEMERDSLISHGTAFLLHDRLMNCSDRHIGYVCRTCGSMLSPCPGSNALVYAGQSEVVVARALSRFGKWVCTTCGPEAKCEAVSMPYVFRYLVNELAALGIKVTLGLDHV</sequence>
<dbReference type="GO" id="GO:0003899">
    <property type="term" value="F:DNA-directed RNA polymerase activity"/>
    <property type="evidence" value="ECO:0007669"/>
    <property type="project" value="UniProtKB-EC"/>
</dbReference>
<evidence type="ECO:0000256" key="9">
    <source>
        <dbReference type="ARBA" id="ARBA00022833"/>
    </source>
</evidence>
<dbReference type="FunFam" id="3.90.1800.10:FF:000004">
    <property type="entry name" value="DNA-directed RNA polymerase subunit beta"/>
    <property type="match status" value="1"/>
</dbReference>
<evidence type="ECO:0000313" key="16">
    <source>
        <dbReference type="EMBL" id="CAD8257556.1"/>
    </source>
</evidence>
<dbReference type="InterPro" id="IPR015712">
    <property type="entry name" value="DNA-dir_RNA_pol_su2"/>
</dbReference>
<dbReference type="InterPro" id="IPR014724">
    <property type="entry name" value="RNA_pol_RPB2_OB-fold"/>
</dbReference>
<comment type="subcellular location">
    <subcellularLocation>
        <location evidence="1">Nucleus</location>
    </subcellularLocation>
</comment>
<evidence type="ECO:0000259" key="13">
    <source>
        <dbReference type="Pfam" id="PF00562"/>
    </source>
</evidence>
<evidence type="ECO:0000256" key="4">
    <source>
        <dbReference type="ARBA" id="ARBA00022478"/>
    </source>
</evidence>
<keyword evidence="7" id="KW-0479">Metal-binding</keyword>
<dbReference type="InterPro" id="IPR007121">
    <property type="entry name" value="RNA_pol_bsu_CS"/>
</dbReference>
<keyword evidence="8" id="KW-0863">Zinc-finger</keyword>
<reference evidence="16" key="1">
    <citation type="submission" date="2021-01" db="EMBL/GenBank/DDBJ databases">
        <authorList>
            <person name="Corre E."/>
            <person name="Pelletier E."/>
            <person name="Niang G."/>
            <person name="Scheremetjew M."/>
            <person name="Finn R."/>
            <person name="Kale V."/>
            <person name="Holt S."/>
            <person name="Cochrane G."/>
            <person name="Meng A."/>
            <person name="Brown T."/>
            <person name="Cohen L."/>
        </authorList>
    </citation>
    <scope>NUCLEOTIDE SEQUENCE</scope>
    <source>
        <strain evidence="16">CCMP2078</strain>
    </source>
</reference>
<evidence type="ECO:0000256" key="10">
    <source>
        <dbReference type="ARBA" id="ARBA00023163"/>
    </source>
</evidence>